<comment type="similarity">
    <text evidence="5">Belongs to the class I-like SAM-binding methyltransferase superfamily. RsmB/NOP family.</text>
</comment>
<dbReference type="STRING" id="74031.SAMN04488077_10276"/>
<reference evidence="8" key="1">
    <citation type="submission" date="2015-07" db="EMBL/GenBank/DDBJ databases">
        <title>Draft Genome Sequence of Roseovarius tolerans EL-164, a producer of N-Acylated Alanine Methyl Esters (NAMEs).</title>
        <authorList>
            <person name="Voget S."/>
            <person name="Bruns H."/>
            <person name="Wagner-Doebler I."/>
            <person name="Schulz S."/>
            <person name="Daniel R."/>
        </authorList>
    </citation>
    <scope>NUCLEOTIDE SEQUENCE [LARGE SCALE GENOMIC DNA]</scope>
    <source>
        <strain evidence="8">EL-164</strain>
    </source>
</reference>
<dbReference type="PRINTS" id="PR02008">
    <property type="entry name" value="RCMTFAMILY"/>
</dbReference>
<dbReference type="Gene3D" id="3.40.50.150">
    <property type="entry name" value="Vaccinia Virus protein VP39"/>
    <property type="match status" value="1"/>
</dbReference>
<dbReference type="InterPro" id="IPR023267">
    <property type="entry name" value="RCMT"/>
</dbReference>
<dbReference type="AlphaFoldDB" id="A0A0L6CXB1"/>
<dbReference type="PANTHER" id="PTHR22807:SF53">
    <property type="entry name" value="RIBOSOMAL RNA SMALL SUBUNIT METHYLTRANSFERASE B-RELATED"/>
    <property type="match status" value="1"/>
</dbReference>
<feature type="binding site" evidence="5">
    <location>
        <position position="248"/>
    </location>
    <ligand>
        <name>S-adenosyl-L-methionine</name>
        <dbReference type="ChEBI" id="CHEBI:59789"/>
    </ligand>
</feature>
<name>A0A0L6CXB1_9RHOB</name>
<organism evidence="7 8">
    <name type="scientific">Roseovarius tolerans</name>
    <dbReference type="NCBI Taxonomy" id="74031"/>
    <lineage>
        <taxon>Bacteria</taxon>
        <taxon>Pseudomonadati</taxon>
        <taxon>Pseudomonadota</taxon>
        <taxon>Alphaproteobacteria</taxon>
        <taxon>Rhodobacterales</taxon>
        <taxon>Roseobacteraceae</taxon>
        <taxon>Roseovarius</taxon>
    </lineage>
</organism>
<gene>
    <name evidence="7" type="primary">rsmB_1</name>
    <name evidence="7" type="ORF">ROTO_09260</name>
</gene>
<dbReference type="PANTHER" id="PTHR22807">
    <property type="entry name" value="NOP2 YEAST -RELATED NOL1/NOP2/FMU SUN DOMAIN-CONTAINING"/>
    <property type="match status" value="1"/>
</dbReference>
<evidence type="ECO:0000256" key="4">
    <source>
        <dbReference type="ARBA" id="ARBA00022884"/>
    </source>
</evidence>
<dbReference type="InterPro" id="IPR001678">
    <property type="entry name" value="MeTrfase_RsmB-F_NOP2_dom"/>
</dbReference>
<keyword evidence="8" id="KW-1185">Reference proteome</keyword>
<dbReference type="Proteomes" id="UP000037046">
    <property type="component" value="Unassembled WGS sequence"/>
</dbReference>
<comment type="caution">
    <text evidence="7">The sequence shown here is derived from an EMBL/GenBank/DDBJ whole genome shotgun (WGS) entry which is preliminary data.</text>
</comment>
<dbReference type="Pfam" id="PF01189">
    <property type="entry name" value="Methyltr_RsmB-F"/>
    <property type="match status" value="1"/>
</dbReference>
<keyword evidence="4 5" id="KW-0694">RNA-binding</keyword>
<keyword evidence="3 5" id="KW-0949">S-adenosyl-L-methionine</keyword>
<dbReference type="GO" id="GO:0001510">
    <property type="term" value="P:RNA methylation"/>
    <property type="evidence" value="ECO:0007669"/>
    <property type="project" value="InterPro"/>
</dbReference>
<evidence type="ECO:0000256" key="2">
    <source>
        <dbReference type="ARBA" id="ARBA00022679"/>
    </source>
</evidence>
<evidence type="ECO:0000256" key="3">
    <source>
        <dbReference type="ARBA" id="ARBA00022691"/>
    </source>
</evidence>
<evidence type="ECO:0000256" key="5">
    <source>
        <dbReference type="PROSITE-ProRule" id="PRU01023"/>
    </source>
</evidence>
<dbReference type="GO" id="GO:0003723">
    <property type="term" value="F:RNA binding"/>
    <property type="evidence" value="ECO:0007669"/>
    <property type="project" value="UniProtKB-UniRule"/>
</dbReference>
<dbReference type="EC" id="2.1.1.176" evidence="7"/>
<feature type="binding site" evidence="5">
    <location>
        <position position="288"/>
    </location>
    <ligand>
        <name>S-adenosyl-L-methionine</name>
        <dbReference type="ChEBI" id="CHEBI:59789"/>
    </ligand>
</feature>
<dbReference type="InterPro" id="IPR029063">
    <property type="entry name" value="SAM-dependent_MTases_sf"/>
</dbReference>
<protein>
    <submittedName>
        <fullName evidence="7">Ribosomal RNA small subunit methyltransferase B</fullName>
        <ecNumber evidence="7">2.1.1.176</ecNumber>
    </submittedName>
</protein>
<evidence type="ECO:0000259" key="6">
    <source>
        <dbReference type="PROSITE" id="PS51686"/>
    </source>
</evidence>
<proteinExistence type="inferred from homology"/>
<dbReference type="SUPFAM" id="SSF53335">
    <property type="entry name" value="S-adenosyl-L-methionine-dependent methyltransferases"/>
    <property type="match status" value="1"/>
</dbReference>
<dbReference type="OrthoDB" id="9810297at2"/>
<dbReference type="PROSITE" id="PS51686">
    <property type="entry name" value="SAM_MT_RSMB_NOP"/>
    <property type="match status" value="1"/>
</dbReference>
<feature type="active site" description="Nucleophile" evidence="5">
    <location>
        <position position="341"/>
    </location>
</feature>
<evidence type="ECO:0000256" key="1">
    <source>
        <dbReference type="ARBA" id="ARBA00022603"/>
    </source>
</evidence>
<sequence length="387" mass="41178">MTPGARVAAAISVLDAVRAGEAAEKALTGWARGARYAGSKDRAAVRDHVFDVLRRWRSCAALGGGDDGRHLMIGAMRSEGIDPHTVFTGDGHAPTALTEPERAGGHVPVGLDALDLPDWLWPHFETSLGASAEGAAEMLRHRAPVMLRVNLRRGTVADAQAQLASEGIDTTTADIAKSALQAISGERKIAGSVAYAEGLVELQDGSSQAAMEALQITKGARVLDYCAGGGGKVLALAARADAAWYAHDIAPQRMNDLPARAKRAGVEVTRLETGAIARAEPFDLVLCDAPCSGSGTWRRSPEAKWRLTPERLEDLTQIQYEILARTAPRVSDGGCLAYATCSVFKQENEAVVARFLQEHPSWRLGQQRTWPISGAGDGFCLAQLVRG</sequence>
<dbReference type="RefSeq" id="WP_050661861.1">
    <property type="nucleotide sequence ID" value="NZ_CP118494.1"/>
</dbReference>
<accession>A0A0L6CXB1</accession>
<evidence type="ECO:0000313" key="7">
    <source>
        <dbReference type="EMBL" id="KNX42417.1"/>
    </source>
</evidence>
<keyword evidence="2 5" id="KW-0808">Transferase</keyword>
<dbReference type="PATRIC" id="fig|74031.6.peg.948"/>
<keyword evidence="1 5" id="KW-0489">Methyltransferase</keyword>
<feature type="domain" description="SAM-dependent MTase RsmB/NOP-type" evidence="6">
    <location>
        <begin position="135"/>
        <end position="387"/>
    </location>
</feature>
<dbReference type="EMBL" id="LGVV01000008">
    <property type="protein sequence ID" value="KNX42417.1"/>
    <property type="molecule type" value="Genomic_DNA"/>
</dbReference>
<evidence type="ECO:0000313" key="8">
    <source>
        <dbReference type="Proteomes" id="UP000037046"/>
    </source>
</evidence>
<comment type="caution">
    <text evidence="5">Lacks conserved residue(s) required for the propagation of feature annotation.</text>
</comment>
<dbReference type="GO" id="GO:0008173">
    <property type="term" value="F:RNA methyltransferase activity"/>
    <property type="evidence" value="ECO:0007669"/>
    <property type="project" value="InterPro"/>
</dbReference>
<dbReference type="InterPro" id="IPR049560">
    <property type="entry name" value="MeTrfase_RsmB-F_NOP2_cat"/>
</dbReference>
<dbReference type="Pfam" id="PF22458">
    <property type="entry name" value="RsmF-B_ferredox"/>
    <property type="match status" value="1"/>
</dbReference>
<dbReference type="InterPro" id="IPR054728">
    <property type="entry name" value="RsmB-like_ferredoxin"/>
</dbReference>